<protein>
    <recommendedName>
        <fullName evidence="1">Alpha/beta hydrolase fold-3 domain-containing protein</fullName>
    </recommendedName>
</protein>
<dbReference type="SUPFAM" id="SSF53474">
    <property type="entry name" value="alpha/beta-Hydrolases"/>
    <property type="match status" value="2"/>
</dbReference>
<comment type="caution">
    <text evidence="2">The sequence shown here is derived from an EMBL/GenBank/DDBJ whole genome shotgun (WGS) entry which is preliminary data.</text>
</comment>
<proteinExistence type="predicted"/>
<dbReference type="EMBL" id="JACEFO010002379">
    <property type="protein sequence ID" value="KAF8662965.1"/>
    <property type="molecule type" value="Genomic_DNA"/>
</dbReference>
<dbReference type="GO" id="GO:0016787">
    <property type="term" value="F:hydrolase activity"/>
    <property type="evidence" value="ECO:0007669"/>
    <property type="project" value="InterPro"/>
</dbReference>
<feature type="domain" description="Alpha/beta hydrolase fold-3" evidence="1">
    <location>
        <begin position="175"/>
        <end position="402"/>
    </location>
</feature>
<dbReference type="InterPro" id="IPR050466">
    <property type="entry name" value="Carboxylest/Gibb_receptor"/>
</dbReference>
<accession>A0A835AGN0</accession>
<evidence type="ECO:0000313" key="2">
    <source>
        <dbReference type="EMBL" id="KAF8662965.1"/>
    </source>
</evidence>
<feature type="domain" description="Alpha/beta hydrolase fold-3" evidence="1">
    <location>
        <begin position="579"/>
        <end position="805"/>
    </location>
</feature>
<dbReference type="Proteomes" id="UP000636709">
    <property type="component" value="Unassembled WGS sequence"/>
</dbReference>
<dbReference type="PANTHER" id="PTHR23024:SF204">
    <property type="entry name" value="OS01G0153800 PROTEIN"/>
    <property type="match status" value="1"/>
</dbReference>
<dbReference type="Gene3D" id="3.40.50.1820">
    <property type="entry name" value="alpha/beta hydrolase"/>
    <property type="match status" value="2"/>
</dbReference>
<name>A0A835AGN0_9POAL</name>
<dbReference type="Pfam" id="PF07859">
    <property type="entry name" value="Abhydrolase_3"/>
    <property type="match status" value="2"/>
</dbReference>
<reference evidence="2" key="1">
    <citation type="submission" date="2020-07" db="EMBL/GenBank/DDBJ databases">
        <title>Genome sequence and genetic diversity analysis of an under-domesticated orphan crop, white fonio (Digitaria exilis).</title>
        <authorList>
            <person name="Bennetzen J.L."/>
            <person name="Chen S."/>
            <person name="Ma X."/>
            <person name="Wang X."/>
            <person name="Yssel A.E.J."/>
            <person name="Chaluvadi S.R."/>
            <person name="Johnson M."/>
            <person name="Gangashetty P."/>
            <person name="Hamidou F."/>
            <person name="Sanogo M.D."/>
            <person name="Zwaenepoel A."/>
            <person name="Wallace J."/>
            <person name="Van De Peer Y."/>
            <person name="Van Deynze A."/>
        </authorList>
    </citation>
    <scope>NUCLEOTIDE SEQUENCE</scope>
    <source>
        <tissue evidence="2">Leaves</tissue>
    </source>
</reference>
<organism evidence="2 3">
    <name type="scientific">Digitaria exilis</name>
    <dbReference type="NCBI Taxonomy" id="1010633"/>
    <lineage>
        <taxon>Eukaryota</taxon>
        <taxon>Viridiplantae</taxon>
        <taxon>Streptophyta</taxon>
        <taxon>Embryophyta</taxon>
        <taxon>Tracheophyta</taxon>
        <taxon>Spermatophyta</taxon>
        <taxon>Magnoliopsida</taxon>
        <taxon>Liliopsida</taxon>
        <taxon>Poales</taxon>
        <taxon>Poaceae</taxon>
        <taxon>PACMAD clade</taxon>
        <taxon>Panicoideae</taxon>
        <taxon>Panicodae</taxon>
        <taxon>Paniceae</taxon>
        <taxon>Anthephorinae</taxon>
        <taxon>Digitaria</taxon>
    </lineage>
</organism>
<dbReference type="InterPro" id="IPR029058">
    <property type="entry name" value="AB_hydrolase_fold"/>
</dbReference>
<evidence type="ECO:0000259" key="1">
    <source>
        <dbReference type="Pfam" id="PF07859"/>
    </source>
</evidence>
<sequence>MEHPWATGKAAREVNVLPHHRAIERKSSPTWQSKRACHLNANCHPPSLPLLPSDSIAVVLLVHHHCYHEGPPPLQMGALPVSPQSRRSIATIMSSDTAPPHVVEDLFGVVQLLSDGSVVRGDESAIMPAGPFPDVPGVQWKDVVYDATRGLKARVYRPASATGAGADDARKLPVLVYFHGGGYCIREYDQPPFHSCCQRIAAELPAVVLNVQYRRAPEHRLPAAVDDAATFFSWLRTQATALGAATGGEPWLAESADFASTFVSGVSAGANLAHHVVVQVASGQLVVDPVCVAGYALFSAFFGSVERVASEAGPPAGVSLTVETTDKFWRLALPAGATRDHPLANPFGPDSPGLEPLPLPPALVVVPGRDVLCGHMLRYAARLKEMGKDVELAEFPGERHGFSKGQWSEATEELMRILKRKFKRALRLALVGFTRASGATPIPLSLSYTSDTARILPIILCLTRSCRDLAKSSPQPHANDKCSHSLPNVVGDRCIMSGDATPAPHVVEDFFGVVRLLSDGSVLRGDESILMPVGPFPDIPGVQWKDAVYDAARGLRVRLYRPSSSPVAAGEEGSKLPVLVYFHGGGYCIGANDQPMFHSICQRFAAELPAVVLSVQYRLAPEHRLPAAIDDAATFFSWLRAQAAALGAGGAEPWLAESADFSSTFVSGVSAGANLAHHAVVQIAAGQIALAPAVRVAGYVLFSAFFGSVERTATESGSPACASTTAAIDQLWPMVLPVGTTRDHPLANPFGPESPGMETLPLPPALVVVPGLDTVRGHMYRYAARLEEMGKAVELAEFAGEQHGFSVRQWGEANEELVRILKRFVHQGPGAAPNRVVRAPAGMPMAMGNGGHALVLQVGPPWHRFVMCSPG</sequence>
<evidence type="ECO:0000313" key="3">
    <source>
        <dbReference type="Proteomes" id="UP000636709"/>
    </source>
</evidence>
<dbReference type="OrthoDB" id="408631at2759"/>
<dbReference type="AlphaFoldDB" id="A0A835AGN0"/>
<gene>
    <name evidence="2" type="ORF">HU200_055551</name>
</gene>
<dbReference type="InterPro" id="IPR013094">
    <property type="entry name" value="AB_hydrolase_3"/>
</dbReference>
<dbReference type="PANTHER" id="PTHR23024">
    <property type="entry name" value="ARYLACETAMIDE DEACETYLASE"/>
    <property type="match status" value="1"/>
</dbReference>
<keyword evidence="3" id="KW-1185">Reference proteome</keyword>